<feature type="transmembrane region" description="Helical" evidence="1">
    <location>
        <begin position="283"/>
        <end position="303"/>
    </location>
</feature>
<accession>X6LY71</accession>
<evidence type="ECO:0008006" key="4">
    <source>
        <dbReference type="Google" id="ProtNLM"/>
    </source>
</evidence>
<dbReference type="EMBL" id="ASPP01026725">
    <property type="protein sequence ID" value="ETO06858.1"/>
    <property type="molecule type" value="Genomic_DNA"/>
</dbReference>
<feature type="transmembrane region" description="Helical" evidence="1">
    <location>
        <begin position="132"/>
        <end position="153"/>
    </location>
</feature>
<name>X6LY71_RETFI</name>
<evidence type="ECO:0000256" key="1">
    <source>
        <dbReference type="SAM" id="Phobius"/>
    </source>
</evidence>
<comment type="caution">
    <text evidence="2">The sequence shown here is derived from an EMBL/GenBank/DDBJ whole genome shotgun (WGS) entry which is preliminary data.</text>
</comment>
<dbReference type="AlphaFoldDB" id="X6LY71"/>
<keyword evidence="1" id="KW-0472">Membrane</keyword>
<reference evidence="2 3" key="1">
    <citation type="journal article" date="2013" name="Curr. Biol.">
        <title>The Genome of the Foraminiferan Reticulomyxa filosa.</title>
        <authorList>
            <person name="Glockner G."/>
            <person name="Hulsmann N."/>
            <person name="Schleicher M."/>
            <person name="Noegel A.A."/>
            <person name="Eichinger L."/>
            <person name="Gallinger C."/>
            <person name="Pawlowski J."/>
            <person name="Sierra R."/>
            <person name="Euteneuer U."/>
            <person name="Pillet L."/>
            <person name="Moustafa A."/>
            <person name="Platzer M."/>
            <person name="Groth M."/>
            <person name="Szafranski K."/>
            <person name="Schliwa M."/>
        </authorList>
    </citation>
    <scope>NUCLEOTIDE SEQUENCE [LARGE SCALE GENOMIC DNA]</scope>
</reference>
<feature type="transmembrane region" description="Helical" evidence="1">
    <location>
        <begin position="200"/>
        <end position="225"/>
    </location>
</feature>
<dbReference type="Proteomes" id="UP000023152">
    <property type="component" value="Unassembled WGS sequence"/>
</dbReference>
<keyword evidence="1" id="KW-0812">Transmembrane</keyword>
<gene>
    <name evidence="2" type="ORF">RFI_30536</name>
</gene>
<evidence type="ECO:0000313" key="2">
    <source>
        <dbReference type="EMBL" id="ETO06858.1"/>
    </source>
</evidence>
<keyword evidence="3" id="KW-1185">Reference proteome</keyword>
<feature type="transmembrane region" description="Helical" evidence="1">
    <location>
        <begin position="165"/>
        <end position="188"/>
    </location>
</feature>
<sequence>MRLNAQHAGFRSELALYSNLTFSLFGSVYCLCLLYVVWRNLWAVTRERVGSELAKEIQLSVQKSGTITELSVSTSTVAEKSARRQIVIDKKVKWIVTLSAIGCFLACAGNACEHLAYALMENVEVCYRGLRVIYVRVFTQGLLYAFYVVRATVLLQGSAFEIPNWIGYFLAITPMATFAIALFGYNLFMQFSHCNYSNPVASSLLLSSVCLNIFWNITLFTFLLYHIHKYVVFLFEYFSSPPSPPFLSQVFLEYVQKKKKIANEKAMVNHNIQKDLKDYMKKLLRLFLIKEIVATALYLSLFVPGWYDAFWSMTAIDNCVNCSSMLLSFAFAKPIFDAICLCKC</sequence>
<organism evidence="2 3">
    <name type="scientific">Reticulomyxa filosa</name>
    <dbReference type="NCBI Taxonomy" id="46433"/>
    <lineage>
        <taxon>Eukaryota</taxon>
        <taxon>Sar</taxon>
        <taxon>Rhizaria</taxon>
        <taxon>Retaria</taxon>
        <taxon>Foraminifera</taxon>
        <taxon>Monothalamids</taxon>
        <taxon>Reticulomyxidae</taxon>
        <taxon>Reticulomyxa</taxon>
    </lineage>
</organism>
<feature type="transmembrane region" description="Helical" evidence="1">
    <location>
        <begin position="94"/>
        <end position="120"/>
    </location>
</feature>
<keyword evidence="1" id="KW-1133">Transmembrane helix</keyword>
<evidence type="ECO:0000313" key="3">
    <source>
        <dbReference type="Proteomes" id="UP000023152"/>
    </source>
</evidence>
<protein>
    <recommendedName>
        <fullName evidence="4">Transmembrane protein</fullName>
    </recommendedName>
</protein>
<proteinExistence type="predicted"/>
<feature type="transmembrane region" description="Helical" evidence="1">
    <location>
        <begin position="20"/>
        <end position="38"/>
    </location>
</feature>